<dbReference type="SUPFAM" id="SSF103473">
    <property type="entry name" value="MFS general substrate transporter"/>
    <property type="match status" value="1"/>
</dbReference>
<feature type="transmembrane region" description="Helical" evidence="9">
    <location>
        <begin position="366"/>
        <end position="387"/>
    </location>
</feature>
<comment type="subcellular location">
    <subcellularLocation>
        <location evidence="1">Cell membrane</location>
        <topology evidence="1">Multi-pass membrane protein</topology>
    </subcellularLocation>
</comment>
<evidence type="ECO:0000256" key="5">
    <source>
        <dbReference type="ARBA" id="ARBA00022989"/>
    </source>
</evidence>
<dbReference type="InterPro" id="IPR020846">
    <property type="entry name" value="MFS_dom"/>
</dbReference>
<dbReference type="InterPro" id="IPR011701">
    <property type="entry name" value="MFS"/>
</dbReference>
<dbReference type="PROSITE" id="PS50850">
    <property type="entry name" value="MFS"/>
    <property type="match status" value="1"/>
</dbReference>
<feature type="transmembrane region" description="Helical" evidence="9">
    <location>
        <begin position="108"/>
        <end position="129"/>
    </location>
</feature>
<feature type="transmembrane region" description="Helical" evidence="9">
    <location>
        <begin position="486"/>
        <end position="506"/>
    </location>
</feature>
<gene>
    <name evidence="11" type="ORF">GCM10009801_05800</name>
</gene>
<dbReference type="PANTHER" id="PTHR42718">
    <property type="entry name" value="MAJOR FACILITATOR SUPERFAMILY MULTIDRUG TRANSPORTER MFSC"/>
    <property type="match status" value="1"/>
</dbReference>
<feature type="transmembrane region" description="Helical" evidence="9">
    <location>
        <begin position="279"/>
        <end position="301"/>
    </location>
</feature>
<keyword evidence="6 9" id="KW-0472">Membrane</keyword>
<feature type="transmembrane region" description="Helical" evidence="9">
    <location>
        <begin position="313"/>
        <end position="333"/>
    </location>
</feature>
<dbReference type="RefSeq" id="WP_344523561.1">
    <property type="nucleotide sequence ID" value="NZ_BAAAPE010000001.1"/>
</dbReference>
<feature type="transmembrane region" description="Helical" evidence="9">
    <location>
        <begin position="141"/>
        <end position="161"/>
    </location>
</feature>
<evidence type="ECO:0000256" key="3">
    <source>
        <dbReference type="ARBA" id="ARBA00022475"/>
    </source>
</evidence>
<dbReference type="Proteomes" id="UP001500016">
    <property type="component" value="Unassembled WGS sequence"/>
</dbReference>
<feature type="transmembrane region" description="Helical" evidence="9">
    <location>
        <begin position="204"/>
        <end position="221"/>
    </location>
</feature>
<keyword evidence="2" id="KW-0813">Transport</keyword>
<evidence type="ECO:0000313" key="11">
    <source>
        <dbReference type="EMBL" id="GAA2062561.1"/>
    </source>
</evidence>
<feature type="region of interest" description="Disordered" evidence="8">
    <location>
        <begin position="512"/>
        <end position="535"/>
    </location>
</feature>
<sequence length="535" mass="55197">MRHTIPNERAGPREWLGLAVLMLPLLLVSMDLTVLHLAVPAISADLRPTSSELLWITDVYGFLVAGFLVTMGALGDRIGRRRLLLTGAAAFGAASALAAFSTSPEMLIATRALLGVAGATLMPSTLSLIRNMFPDARQRTLAIGIWSAGFMVGSSIGPPIGGVLLEHFWWGSTLLINIPVMVLLVLVGPLLLPEFRDPSPRRMDPVSVVLSVVAVISLVYGVKRAAEHGGPDAGTWIAAALGLAVGYAFVRRQLRSGEGSGREPLIDVRLFARKAFSGSLAMVGLAVFMGAGVQFLVVQYLQLVLGLSPLEAALVMVPQALAGVVGAVLAPVLARRVPRLAIILAGVATGIASLLVLSRVEGEDALPTIIAAFSVMFLGFSAILTLATDTVVASAPPERSGAASALSETTGELSGALGIALLGSTSTAVYRSEVADGLPGGLPDTAADAARDTLGGAVAAAERLPETLGGPLLDAARGAFTGGLHLVAAISVGLVVVQGLLAVLLLRARPDSDTAVPPRDEDREGRDDTLTGTRS</sequence>
<dbReference type="Pfam" id="PF07690">
    <property type="entry name" value="MFS_1"/>
    <property type="match status" value="1"/>
</dbReference>
<evidence type="ECO:0000256" key="2">
    <source>
        <dbReference type="ARBA" id="ARBA00022448"/>
    </source>
</evidence>
<protein>
    <submittedName>
        <fullName evidence="11">MFS transporter</fullName>
    </submittedName>
</protein>
<dbReference type="EMBL" id="BAAAPE010000001">
    <property type="protein sequence ID" value="GAA2062561.1"/>
    <property type="molecule type" value="Genomic_DNA"/>
</dbReference>
<feature type="compositionally biased region" description="Basic and acidic residues" evidence="8">
    <location>
        <begin position="512"/>
        <end position="529"/>
    </location>
</feature>
<name>A0ABN2VHT9_9ACTN</name>
<feature type="transmembrane region" description="Helical" evidence="9">
    <location>
        <begin position="233"/>
        <end position="250"/>
    </location>
</feature>
<keyword evidence="5 9" id="KW-1133">Transmembrane helix</keyword>
<feature type="transmembrane region" description="Helical" evidence="9">
    <location>
        <begin position="340"/>
        <end position="360"/>
    </location>
</feature>
<accession>A0ABN2VHT9</accession>
<dbReference type="CDD" id="cd17321">
    <property type="entry name" value="MFS_MMR_MDR_like"/>
    <property type="match status" value="1"/>
</dbReference>
<comment type="caution">
    <text evidence="11">The sequence shown here is derived from an EMBL/GenBank/DDBJ whole genome shotgun (WGS) entry which is preliminary data.</text>
</comment>
<evidence type="ECO:0000313" key="12">
    <source>
        <dbReference type="Proteomes" id="UP001500016"/>
    </source>
</evidence>
<evidence type="ECO:0000259" key="10">
    <source>
        <dbReference type="PROSITE" id="PS50850"/>
    </source>
</evidence>
<evidence type="ECO:0000256" key="7">
    <source>
        <dbReference type="ARBA" id="ARBA00023251"/>
    </source>
</evidence>
<reference evidence="11 12" key="1">
    <citation type="journal article" date="2019" name="Int. J. Syst. Evol. Microbiol.">
        <title>The Global Catalogue of Microorganisms (GCM) 10K type strain sequencing project: providing services to taxonomists for standard genome sequencing and annotation.</title>
        <authorList>
            <consortium name="The Broad Institute Genomics Platform"/>
            <consortium name="The Broad Institute Genome Sequencing Center for Infectious Disease"/>
            <person name="Wu L."/>
            <person name="Ma J."/>
        </authorList>
    </citation>
    <scope>NUCLEOTIDE SEQUENCE [LARGE SCALE GENOMIC DNA]</scope>
    <source>
        <strain evidence="11 12">JCM 15478</strain>
    </source>
</reference>
<dbReference type="Gene3D" id="1.20.1250.20">
    <property type="entry name" value="MFS general substrate transporter like domains"/>
    <property type="match status" value="1"/>
</dbReference>
<keyword evidence="4 9" id="KW-0812">Transmembrane</keyword>
<keyword evidence="7" id="KW-0046">Antibiotic resistance</keyword>
<evidence type="ECO:0000256" key="8">
    <source>
        <dbReference type="SAM" id="MobiDB-lite"/>
    </source>
</evidence>
<evidence type="ECO:0000256" key="4">
    <source>
        <dbReference type="ARBA" id="ARBA00022692"/>
    </source>
</evidence>
<organism evidence="11 12">
    <name type="scientific">Streptomyces albiaxialis</name>
    <dbReference type="NCBI Taxonomy" id="329523"/>
    <lineage>
        <taxon>Bacteria</taxon>
        <taxon>Bacillati</taxon>
        <taxon>Actinomycetota</taxon>
        <taxon>Actinomycetes</taxon>
        <taxon>Kitasatosporales</taxon>
        <taxon>Streptomycetaceae</taxon>
        <taxon>Streptomyces</taxon>
    </lineage>
</organism>
<feature type="domain" description="Major facilitator superfamily (MFS) profile" evidence="10">
    <location>
        <begin position="17"/>
        <end position="511"/>
    </location>
</feature>
<evidence type="ECO:0000256" key="9">
    <source>
        <dbReference type="SAM" id="Phobius"/>
    </source>
</evidence>
<feature type="transmembrane region" description="Helical" evidence="9">
    <location>
        <begin position="167"/>
        <end position="192"/>
    </location>
</feature>
<dbReference type="Gene3D" id="1.20.1720.10">
    <property type="entry name" value="Multidrug resistance protein D"/>
    <property type="match status" value="1"/>
</dbReference>
<dbReference type="PANTHER" id="PTHR42718:SF47">
    <property type="entry name" value="METHYL VIOLOGEN RESISTANCE PROTEIN SMVA"/>
    <property type="match status" value="1"/>
</dbReference>
<feature type="transmembrane region" description="Helical" evidence="9">
    <location>
        <begin position="15"/>
        <end position="39"/>
    </location>
</feature>
<evidence type="ECO:0000256" key="1">
    <source>
        <dbReference type="ARBA" id="ARBA00004651"/>
    </source>
</evidence>
<keyword evidence="3" id="KW-1003">Cell membrane</keyword>
<feature type="transmembrane region" description="Helical" evidence="9">
    <location>
        <begin position="83"/>
        <end position="102"/>
    </location>
</feature>
<evidence type="ECO:0000256" key="6">
    <source>
        <dbReference type="ARBA" id="ARBA00023136"/>
    </source>
</evidence>
<proteinExistence type="predicted"/>
<dbReference type="InterPro" id="IPR036259">
    <property type="entry name" value="MFS_trans_sf"/>
</dbReference>
<keyword evidence="12" id="KW-1185">Reference proteome</keyword>
<feature type="transmembrane region" description="Helical" evidence="9">
    <location>
        <begin position="59"/>
        <end position="76"/>
    </location>
</feature>